<protein>
    <recommendedName>
        <fullName evidence="3 9">NADH-ubiquinone oxidoreductase chain 3</fullName>
        <ecNumber evidence="9">7.1.1.2</ecNumber>
    </recommendedName>
</protein>
<keyword evidence="7 9" id="KW-0472">Membrane</keyword>
<keyword evidence="4 9" id="KW-0813">Transport</keyword>
<organism evidence="10">
    <name type="scientific">Polylabroides guangdongensis</name>
    <dbReference type="NCBI Taxonomy" id="1131911"/>
    <lineage>
        <taxon>Eukaryota</taxon>
        <taxon>Metazoa</taxon>
        <taxon>Spiralia</taxon>
        <taxon>Lophotrochozoa</taxon>
        <taxon>Platyhelminthes</taxon>
        <taxon>Monogenea</taxon>
        <taxon>Polyopisthocotylea</taxon>
        <taxon>Mazocraeidea</taxon>
        <taxon>Microcotylidae</taxon>
        <taxon>Polylabroides</taxon>
    </lineage>
</organism>
<evidence type="ECO:0000313" key="10">
    <source>
        <dbReference type="EMBL" id="AFD18188.1"/>
    </source>
</evidence>
<keyword evidence="6 9" id="KW-1133">Transmembrane helix</keyword>
<accession>A0A3G0WZA7</accession>
<comment type="similarity">
    <text evidence="2 9">Belongs to the complex I subunit 3 family.</text>
</comment>
<feature type="transmembrane region" description="Helical" evidence="9">
    <location>
        <begin position="62"/>
        <end position="84"/>
    </location>
</feature>
<dbReference type="EMBL" id="JQ038230">
    <property type="protein sequence ID" value="AFD18188.1"/>
    <property type="molecule type" value="Genomic_DNA"/>
</dbReference>
<dbReference type="GO" id="GO:0008137">
    <property type="term" value="F:NADH dehydrogenase (ubiquinone) activity"/>
    <property type="evidence" value="ECO:0007669"/>
    <property type="project" value="UniProtKB-UniRule"/>
</dbReference>
<evidence type="ECO:0000256" key="8">
    <source>
        <dbReference type="ARBA" id="ARBA00049551"/>
    </source>
</evidence>
<evidence type="ECO:0000256" key="3">
    <source>
        <dbReference type="ARBA" id="ARBA00021007"/>
    </source>
</evidence>
<comment type="function">
    <text evidence="9">Core subunit of the mitochondrial membrane respiratory chain NADH dehydrogenase (Complex I) which catalyzes electron transfer from NADH through the respiratory chain, using ubiquinone as an electron acceptor. Essential for the catalytic activity of complex I.</text>
</comment>
<keyword evidence="9" id="KW-0520">NAD</keyword>
<dbReference type="Gene3D" id="1.20.58.1610">
    <property type="entry name" value="NADH:ubiquinone/plastoquinone oxidoreductase, chain 3"/>
    <property type="match status" value="1"/>
</dbReference>
<keyword evidence="9" id="KW-0249">Electron transport</keyword>
<gene>
    <name evidence="10" type="primary">nad3</name>
</gene>
<evidence type="ECO:0000256" key="2">
    <source>
        <dbReference type="ARBA" id="ARBA00008472"/>
    </source>
</evidence>
<name>A0A3G0WZA7_9PLAT</name>
<dbReference type="Pfam" id="PF00507">
    <property type="entry name" value="Oxidored_q4"/>
    <property type="match status" value="1"/>
</dbReference>
<geneLocation type="mitochondrion" evidence="10"/>
<evidence type="ECO:0000256" key="6">
    <source>
        <dbReference type="ARBA" id="ARBA00022989"/>
    </source>
</evidence>
<evidence type="ECO:0000256" key="1">
    <source>
        <dbReference type="ARBA" id="ARBA00004370"/>
    </source>
</evidence>
<evidence type="ECO:0000256" key="7">
    <source>
        <dbReference type="ARBA" id="ARBA00023136"/>
    </source>
</evidence>
<dbReference type="InterPro" id="IPR000440">
    <property type="entry name" value="NADH_UbQ/plastoQ_OxRdtase_su3"/>
</dbReference>
<sequence>MNTNYSYLHFISEFECGFCSALTSLSNFSIGFLRLLVFFVLLDVEVVLFLNAVNTFLSLNIYFYYFFFLVIVLLGFFYEIYWGFIRFN</sequence>
<reference evidence="10" key="1">
    <citation type="submission" date="2011-11" db="EMBL/GenBank/DDBJ databases">
        <title>The complete mitochondrial genome of Polylabroides guangdongensis (Platyhelminthes: Monogenea).</title>
        <authorList>
            <person name="Zhang J."/>
            <person name="Wu X."/>
            <person name="Xie M."/>
            <person name="Li A."/>
        </authorList>
    </citation>
    <scope>NUCLEOTIDE SEQUENCE</scope>
</reference>
<comment type="subcellular location">
    <subcellularLocation>
        <location evidence="1">Membrane</location>
    </subcellularLocation>
    <subcellularLocation>
        <location evidence="9">Mitochondrion membrane</location>
        <topology evidence="9">Multi-pass membrane protein</topology>
    </subcellularLocation>
</comment>
<keyword evidence="9 10" id="KW-0496">Mitochondrion</keyword>
<evidence type="ECO:0000256" key="9">
    <source>
        <dbReference type="RuleBase" id="RU003640"/>
    </source>
</evidence>
<dbReference type="InterPro" id="IPR038430">
    <property type="entry name" value="NDAH_ubi_oxred_su3_sf"/>
</dbReference>
<keyword evidence="9" id="KW-0679">Respiratory chain</keyword>
<evidence type="ECO:0000256" key="4">
    <source>
        <dbReference type="ARBA" id="ARBA00022448"/>
    </source>
</evidence>
<dbReference type="GO" id="GO:0031966">
    <property type="term" value="C:mitochondrial membrane"/>
    <property type="evidence" value="ECO:0007669"/>
    <property type="project" value="UniProtKB-SubCell"/>
</dbReference>
<keyword evidence="9" id="KW-0830">Ubiquinone</keyword>
<evidence type="ECO:0000256" key="5">
    <source>
        <dbReference type="ARBA" id="ARBA00022692"/>
    </source>
</evidence>
<keyword evidence="9" id="KW-1278">Translocase</keyword>
<proteinExistence type="inferred from homology"/>
<dbReference type="EC" id="7.1.1.2" evidence="9"/>
<feature type="transmembrane region" description="Helical" evidence="9">
    <location>
        <begin position="32"/>
        <end position="50"/>
    </location>
</feature>
<dbReference type="AlphaFoldDB" id="A0A3G0WZA7"/>
<comment type="catalytic activity">
    <reaction evidence="8 9">
        <text>a ubiquinone + NADH + 5 H(+)(in) = a ubiquinol + NAD(+) + 4 H(+)(out)</text>
        <dbReference type="Rhea" id="RHEA:29091"/>
        <dbReference type="Rhea" id="RHEA-COMP:9565"/>
        <dbReference type="Rhea" id="RHEA-COMP:9566"/>
        <dbReference type="ChEBI" id="CHEBI:15378"/>
        <dbReference type="ChEBI" id="CHEBI:16389"/>
        <dbReference type="ChEBI" id="CHEBI:17976"/>
        <dbReference type="ChEBI" id="CHEBI:57540"/>
        <dbReference type="ChEBI" id="CHEBI:57945"/>
        <dbReference type="EC" id="7.1.1.2"/>
    </reaction>
</comment>
<keyword evidence="5 9" id="KW-0812">Transmembrane</keyword>